<dbReference type="AlphaFoldDB" id="A0A2H4ZBB9"/>
<reference evidence="9" key="1">
    <citation type="journal article" date="2017" name="Sci. Rep.">
        <title>Antennal transcriptome analysis and expression profiles of olfactory genes in Anoplophora chinensis.</title>
        <authorList>
            <person name="Wang J."/>
            <person name="Hu P."/>
            <person name="Gao P."/>
            <person name="Tao J."/>
            <person name="Luo Y."/>
        </authorList>
    </citation>
    <scope>NUCLEOTIDE SEQUENCE</scope>
</reference>
<keyword evidence="7" id="KW-0807">Transducer</keyword>
<keyword evidence="5 8" id="KW-0472">Membrane</keyword>
<keyword evidence="6 9" id="KW-0675">Receptor</keyword>
<dbReference type="GO" id="GO:0050909">
    <property type="term" value="P:sensory perception of taste"/>
    <property type="evidence" value="ECO:0007669"/>
    <property type="project" value="InterPro"/>
</dbReference>
<gene>
    <name evidence="10" type="primary">GR10</name>
</gene>
<reference evidence="10" key="2">
    <citation type="submission" date="2018-01" db="EMBL/GenBank/DDBJ databases">
        <title>Identification and expression patterns of chemosensory receptor genes in Anoplophora chinensis (Forster) from the antennal transcriptome.</title>
        <authorList>
            <person name="Sun L."/>
            <person name="Qian J.-L."/>
            <person name="Kang K."/>
            <person name="Zhang X.-Q."/>
            <person name="Deng J.-D."/>
            <person name="Tang Y.-P."/>
            <person name="Chen C."/>
            <person name="Hansen L."/>
            <person name="Xu T."/>
            <person name="Zhang Q.-H."/>
            <person name="Zhang L.-W."/>
            <person name="Zhang Y.-N."/>
        </authorList>
    </citation>
    <scope>NUCLEOTIDE SEQUENCE</scope>
    <source>
        <tissue evidence="10">Antenna</tissue>
    </source>
</reference>
<evidence type="ECO:0000313" key="10">
    <source>
        <dbReference type="EMBL" id="AVN97875.1"/>
    </source>
</evidence>
<sequence length="151" mass="17231">MYLEVDDFIDALNNLCGWPVMLLSFNLVVDILTCLIEAVTWQGQDDVLSSDIALSIWFLVQSVIWLTAIIFCCDSVVRETDELLTNCYRLEQTLPLLSKELEELDSLKKLIKNKRPKLTAAGFFEIRRSTLLSLLSTTTTYFIVALQFNSL</sequence>
<evidence type="ECO:0000256" key="8">
    <source>
        <dbReference type="SAM" id="Phobius"/>
    </source>
</evidence>
<evidence type="ECO:0000256" key="6">
    <source>
        <dbReference type="ARBA" id="ARBA00023170"/>
    </source>
</evidence>
<proteinExistence type="evidence at transcript level"/>
<dbReference type="GO" id="GO:0030425">
    <property type="term" value="C:dendrite"/>
    <property type="evidence" value="ECO:0007669"/>
    <property type="project" value="TreeGrafter"/>
</dbReference>
<keyword evidence="4 8" id="KW-1133">Transmembrane helix</keyword>
<dbReference type="PANTHER" id="PTHR21143">
    <property type="entry name" value="INVERTEBRATE GUSTATORY RECEPTOR"/>
    <property type="match status" value="1"/>
</dbReference>
<feature type="transmembrane region" description="Helical" evidence="8">
    <location>
        <begin position="52"/>
        <end position="71"/>
    </location>
</feature>
<dbReference type="Pfam" id="PF08395">
    <property type="entry name" value="7tm_7"/>
    <property type="match status" value="1"/>
</dbReference>
<dbReference type="PANTHER" id="PTHR21143:SF104">
    <property type="entry name" value="GUSTATORY RECEPTOR 8A-RELATED"/>
    <property type="match status" value="1"/>
</dbReference>
<evidence type="ECO:0000256" key="3">
    <source>
        <dbReference type="ARBA" id="ARBA00022692"/>
    </source>
</evidence>
<dbReference type="GO" id="GO:0008049">
    <property type="term" value="P:male courtship behavior"/>
    <property type="evidence" value="ECO:0007669"/>
    <property type="project" value="TreeGrafter"/>
</dbReference>
<dbReference type="GO" id="GO:0007165">
    <property type="term" value="P:signal transduction"/>
    <property type="evidence" value="ECO:0007669"/>
    <property type="project" value="UniProtKB-KW"/>
</dbReference>
<feature type="transmembrane region" description="Helical" evidence="8">
    <location>
        <begin position="20"/>
        <end position="40"/>
    </location>
</feature>
<keyword evidence="3 8" id="KW-0812">Transmembrane</keyword>
<dbReference type="GO" id="GO:0007635">
    <property type="term" value="P:chemosensory behavior"/>
    <property type="evidence" value="ECO:0007669"/>
    <property type="project" value="TreeGrafter"/>
</dbReference>
<name>A0A2H4ZBB9_ANOCN</name>
<keyword evidence="2" id="KW-1003">Cell membrane</keyword>
<organism evidence="9">
    <name type="scientific">Anoplophora chinensis</name>
    <name type="common">Citrus longhorn beetle</name>
    <dbReference type="NCBI Taxonomy" id="217632"/>
    <lineage>
        <taxon>Eukaryota</taxon>
        <taxon>Metazoa</taxon>
        <taxon>Ecdysozoa</taxon>
        <taxon>Arthropoda</taxon>
        <taxon>Hexapoda</taxon>
        <taxon>Insecta</taxon>
        <taxon>Pterygota</taxon>
        <taxon>Neoptera</taxon>
        <taxon>Endopterygota</taxon>
        <taxon>Coleoptera</taxon>
        <taxon>Polyphaga</taxon>
        <taxon>Cucujiformia</taxon>
        <taxon>Chrysomeloidea</taxon>
        <taxon>Cerambycidae</taxon>
        <taxon>Lamiinae</taxon>
        <taxon>Lamiini</taxon>
        <taxon>Anoplophora</taxon>
    </lineage>
</organism>
<comment type="subcellular location">
    <subcellularLocation>
        <location evidence="1">Cell membrane</location>
        <topology evidence="1">Multi-pass membrane protein</topology>
    </subcellularLocation>
</comment>
<dbReference type="EMBL" id="MF975475">
    <property type="protein sequence ID" value="AUF73051.1"/>
    <property type="molecule type" value="mRNA"/>
</dbReference>
<evidence type="ECO:0000256" key="5">
    <source>
        <dbReference type="ARBA" id="ARBA00023136"/>
    </source>
</evidence>
<evidence type="ECO:0000256" key="7">
    <source>
        <dbReference type="ARBA" id="ARBA00023224"/>
    </source>
</evidence>
<protein>
    <submittedName>
        <fullName evidence="9 10">Gustatory receptor</fullName>
    </submittedName>
</protein>
<dbReference type="GO" id="GO:0043025">
    <property type="term" value="C:neuronal cell body"/>
    <property type="evidence" value="ECO:0007669"/>
    <property type="project" value="TreeGrafter"/>
</dbReference>
<evidence type="ECO:0000256" key="2">
    <source>
        <dbReference type="ARBA" id="ARBA00022475"/>
    </source>
</evidence>
<evidence type="ECO:0000256" key="1">
    <source>
        <dbReference type="ARBA" id="ARBA00004651"/>
    </source>
</evidence>
<evidence type="ECO:0000313" key="9">
    <source>
        <dbReference type="EMBL" id="AUF73051.1"/>
    </source>
</evidence>
<accession>A0A2H4ZBB9</accession>
<evidence type="ECO:0000256" key="4">
    <source>
        <dbReference type="ARBA" id="ARBA00022989"/>
    </source>
</evidence>
<dbReference type="EMBL" id="MG766205">
    <property type="protein sequence ID" value="AVN97875.1"/>
    <property type="molecule type" value="mRNA"/>
</dbReference>
<dbReference type="GO" id="GO:0030424">
    <property type="term" value="C:axon"/>
    <property type="evidence" value="ECO:0007669"/>
    <property type="project" value="TreeGrafter"/>
</dbReference>
<dbReference type="InterPro" id="IPR013604">
    <property type="entry name" value="7TM_chemorcpt"/>
</dbReference>
<dbReference type="GO" id="GO:0005886">
    <property type="term" value="C:plasma membrane"/>
    <property type="evidence" value="ECO:0007669"/>
    <property type="project" value="UniProtKB-SubCell"/>
</dbReference>